<keyword evidence="4" id="KW-1185">Reference proteome</keyword>
<dbReference type="OrthoDB" id="10374753at2759"/>
<feature type="transmembrane region" description="Helical" evidence="2">
    <location>
        <begin position="7"/>
        <end position="29"/>
    </location>
</feature>
<feature type="non-terminal residue" evidence="3">
    <location>
        <position position="1"/>
    </location>
</feature>
<evidence type="ECO:0000256" key="2">
    <source>
        <dbReference type="SAM" id="Phobius"/>
    </source>
</evidence>
<evidence type="ECO:0000256" key="1">
    <source>
        <dbReference type="SAM" id="MobiDB-lite"/>
    </source>
</evidence>
<organism evidence="3 4">
    <name type="scientific">Alectoria fallacina</name>
    <dbReference type="NCBI Taxonomy" id="1903189"/>
    <lineage>
        <taxon>Eukaryota</taxon>
        <taxon>Fungi</taxon>
        <taxon>Dikarya</taxon>
        <taxon>Ascomycota</taxon>
        <taxon>Pezizomycotina</taxon>
        <taxon>Lecanoromycetes</taxon>
        <taxon>OSLEUM clade</taxon>
        <taxon>Lecanoromycetidae</taxon>
        <taxon>Lecanorales</taxon>
        <taxon>Lecanorineae</taxon>
        <taxon>Parmeliaceae</taxon>
        <taxon>Alectoria</taxon>
    </lineage>
</organism>
<proteinExistence type="predicted"/>
<keyword evidence="2" id="KW-0472">Membrane</keyword>
<dbReference type="Proteomes" id="UP000664203">
    <property type="component" value="Unassembled WGS sequence"/>
</dbReference>
<evidence type="ECO:0000313" key="4">
    <source>
        <dbReference type="Proteomes" id="UP000664203"/>
    </source>
</evidence>
<feature type="compositionally biased region" description="Low complexity" evidence="1">
    <location>
        <begin position="180"/>
        <end position="203"/>
    </location>
</feature>
<keyword evidence="2" id="KW-0812">Transmembrane</keyword>
<feature type="region of interest" description="Disordered" evidence="1">
    <location>
        <begin position="51"/>
        <end position="212"/>
    </location>
</feature>
<dbReference type="AlphaFoldDB" id="A0A8H3J9E3"/>
<evidence type="ECO:0000313" key="3">
    <source>
        <dbReference type="EMBL" id="CAF9943089.1"/>
    </source>
</evidence>
<dbReference type="EMBL" id="CAJPDR010000886">
    <property type="protein sequence ID" value="CAF9943089.1"/>
    <property type="molecule type" value="Genomic_DNA"/>
</dbReference>
<sequence length="212" mass="22935">ITVILSVLLHISFAMRASTIFTFASLFLIGSHSLPQPENLKLSRTIEDREAKIGPGSPFASHSGGAEWWKDHQSGGGPPASNDTKIKKRQEHHESSETVKLIHNRRPSSIPSEFFEHKHDGSGSSSSGNPSTNETKIKERQGPPPGDKSGPPEGLTFKEFVKHIKHKGGSPAHGTHVPLSTGTSTTTDDSTDSSSSSTDTNSTKVRMMKFRD</sequence>
<protein>
    <submittedName>
        <fullName evidence="3">Uncharacterized protein</fullName>
    </submittedName>
</protein>
<keyword evidence="2" id="KW-1133">Transmembrane helix</keyword>
<comment type="caution">
    <text evidence="3">The sequence shown here is derived from an EMBL/GenBank/DDBJ whole genome shotgun (WGS) entry which is preliminary data.</text>
</comment>
<accession>A0A8H3J9E3</accession>
<gene>
    <name evidence="3" type="ORF">ALECFALPRED_010560</name>
</gene>
<name>A0A8H3J9E3_9LECA</name>
<reference evidence="3" key="1">
    <citation type="submission" date="2021-03" db="EMBL/GenBank/DDBJ databases">
        <authorList>
            <person name="Tagirdzhanova G."/>
        </authorList>
    </citation>
    <scope>NUCLEOTIDE SEQUENCE</scope>
</reference>